<dbReference type="PROSITE" id="PS50949">
    <property type="entry name" value="HTH_GNTR"/>
    <property type="match status" value="1"/>
</dbReference>
<dbReference type="PRINTS" id="PR00035">
    <property type="entry name" value="HTHGNTR"/>
</dbReference>
<comment type="caution">
    <text evidence="5">The sequence shown here is derived from an EMBL/GenBank/DDBJ whole genome shotgun (WGS) entry which is preliminary data.</text>
</comment>
<dbReference type="InterPro" id="IPR036390">
    <property type="entry name" value="WH_DNA-bd_sf"/>
</dbReference>
<proteinExistence type="predicted"/>
<organism evidence="5 6">
    <name type="scientific">Paenibacillus whitsoniae</name>
    <dbReference type="NCBI Taxonomy" id="2496558"/>
    <lineage>
        <taxon>Bacteria</taxon>
        <taxon>Bacillati</taxon>
        <taxon>Bacillota</taxon>
        <taxon>Bacilli</taxon>
        <taxon>Bacillales</taxon>
        <taxon>Paenibacillaceae</taxon>
        <taxon>Paenibacillus</taxon>
    </lineage>
</organism>
<gene>
    <name evidence="5" type="ORF">EJQ19_24745</name>
</gene>
<dbReference type="InterPro" id="IPR008920">
    <property type="entry name" value="TF_FadR/GntR_C"/>
</dbReference>
<dbReference type="InterPro" id="IPR000524">
    <property type="entry name" value="Tscrpt_reg_HTH_GntR"/>
</dbReference>
<dbReference type="SMART" id="SM00895">
    <property type="entry name" value="FCD"/>
    <property type="match status" value="1"/>
</dbReference>
<keyword evidence="3" id="KW-0804">Transcription</keyword>
<dbReference type="OrthoDB" id="368257at2"/>
<keyword evidence="1" id="KW-0805">Transcription regulation</keyword>
<dbReference type="Proteomes" id="UP000276128">
    <property type="component" value="Unassembled WGS sequence"/>
</dbReference>
<evidence type="ECO:0000259" key="4">
    <source>
        <dbReference type="PROSITE" id="PS50949"/>
    </source>
</evidence>
<keyword evidence="2" id="KW-0238">DNA-binding</keyword>
<dbReference type="Pfam" id="PF07729">
    <property type="entry name" value="FCD"/>
    <property type="match status" value="1"/>
</dbReference>
<dbReference type="Gene3D" id="1.20.120.530">
    <property type="entry name" value="GntR ligand-binding domain-like"/>
    <property type="match status" value="1"/>
</dbReference>
<accession>A0A430J7B2</accession>
<name>A0A430J7B2_9BACL</name>
<feature type="domain" description="HTH gntR-type" evidence="4">
    <location>
        <begin position="57"/>
        <end position="124"/>
    </location>
</feature>
<sequence length="269" mass="31047">MGADDGGDNHGEPAHSRDLPGFAATHYRFFLKRRLALMNSPAPDERDYSQLTGLAKPSLEKLAHQQIREHMLNGYFLPGMLLSENELAERFGMSRTPIRAAISLLEKEGFVESIRGRGVFVKDISFREFHEMFEVLSSLQLYSLDIAAMRKLDFDLPTLEGYLERQLRASAEDDYRTYYESGLLFIETMLRMVKNASMLQIIEQIKGKYMFKIISYRKLHVHTLPKPQQSGHFNKRIYQALAAGDLDEARGVVLELIEQMRRQFQSFDM</sequence>
<dbReference type="InterPro" id="IPR036388">
    <property type="entry name" value="WH-like_DNA-bd_sf"/>
</dbReference>
<dbReference type="PANTHER" id="PTHR43537:SF45">
    <property type="entry name" value="GNTR FAMILY REGULATORY PROTEIN"/>
    <property type="match status" value="1"/>
</dbReference>
<reference evidence="5 6" key="1">
    <citation type="submission" date="2018-12" db="EMBL/GenBank/DDBJ databases">
        <title>Bacillus ochoae sp. nov., Paenibacillus whitsoniae sp. nov., Paenibacillus spiritus sp. nov. Isolated from the Mars Exploration Rover during spacecraft assembly.</title>
        <authorList>
            <person name="Seuylemezian A."/>
            <person name="Vaishampayan P."/>
        </authorList>
    </citation>
    <scope>NUCLEOTIDE SEQUENCE [LARGE SCALE GENOMIC DNA]</scope>
    <source>
        <strain evidence="5 6">MER 54</strain>
    </source>
</reference>
<dbReference type="GO" id="GO:0003700">
    <property type="term" value="F:DNA-binding transcription factor activity"/>
    <property type="evidence" value="ECO:0007669"/>
    <property type="project" value="InterPro"/>
</dbReference>
<dbReference type="AlphaFoldDB" id="A0A430J7B2"/>
<dbReference type="SUPFAM" id="SSF46785">
    <property type="entry name" value="Winged helix' DNA-binding domain"/>
    <property type="match status" value="1"/>
</dbReference>
<evidence type="ECO:0000256" key="2">
    <source>
        <dbReference type="ARBA" id="ARBA00023125"/>
    </source>
</evidence>
<dbReference type="SUPFAM" id="SSF48008">
    <property type="entry name" value="GntR ligand-binding domain-like"/>
    <property type="match status" value="1"/>
</dbReference>
<evidence type="ECO:0000313" key="5">
    <source>
        <dbReference type="EMBL" id="RTE05444.1"/>
    </source>
</evidence>
<dbReference type="SMART" id="SM00345">
    <property type="entry name" value="HTH_GNTR"/>
    <property type="match status" value="1"/>
</dbReference>
<dbReference type="Pfam" id="PF00392">
    <property type="entry name" value="GntR"/>
    <property type="match status" value="1"/>
</dbReference>
<dbReference type="PANTHER" id="PTHR43537">
    <property type="entry name" value="TRANSCRIPTIONAL REGULATOR, GNTR FAMILY"/>
    <property type="match status" value="1"/>
</dbReference>
<keyword evidence="6" id="KW-1185">Reference proteome</keyword>
<dbReference type="CDD" id="cd07377">
    <property type="entry name" value="WHTH_GntR"/>
    <property type="match status" value="1"/>
</dbReference>
<evidence type="ECO:0000256" key="3">
    <source>
        <dbReference type="ARBA" id="ARBA00023163"/>
    </source>
</evidence>
<dbReference type="GO" id="GO:0003677">
    <property type="term" value="F:DNA binding"/>
    <property type="evidence" value="ECO:0007669"/>
    <property type="project" value="UniProtKB-KW"/>
</dbReference>
<dbReference type="EMBL" id="RXHU01000082">
    <property type="protein sequence ID" value="RTE05444.1"/>
    <property type="molecule type" value="Genomic_DNA"/>
</dbReference>
<protein>
    <submittedName>
        <fullName evidence="5">GntR family transcriptional regulator</fullName>
    </submittedName>
</protein>
<evidence type="ECO:0000256" key="1">
    <source>
        <dbReference type="ARBA" id="ARBA00023015"/>
    </source>
</evidence>
<dbReference type="InterPro" id="IPR011711">
    <property type="entry name" value="GntR_C"/>
</dbReference>
<evidence type="ECO:0000313" key="6">
    <source>
        <dbReference type="Proteomes" id="UP000276128"/>
    </source>
</evidence>
<dbReference type="Gene3D" id="1.10.10.10">
    <property type="entry name" value="Winged helix-like DNA-binding domain superfamily/Winged helix DNA-binding domain"/>
    <property type="match status" value="1"/>
</dbReference>